<evidence type="ECO:0000256" key="4">
    <source>
        <dbReference type="ARBA" id="ARBA00022676"/>
    </source>
</evidence>
<keyword evidence="4 12" id="KW-0328">Glycosyltransferase</keyword>
<evidence type="ECO:0000256" key="2">
    <source>
        <dbReference type="ARBA" id="ARBA00004922"/>
    </source>
</evidence>
<evidence type="ECO:0000256" key="12">
    <source>
        <dbReference type="RuleBase" id="RU003832"/>
    </source>
</evidence>
<evidence type="ECO:0000259" key="15">
    <source>
        <dbReference type="Pfam" id="PF17039"/>
    </source>
</evidence>
<keyword evidence="5 12" id="KW-0808">Transferase</keyword>
<dbReference type="Pfam" id="PF00852">
    <property type="entry name" value="Glyco_transf_10"/>
    <property type="match status" value="1"/>
</dbReference>
<evidence type="ECO:0000256" key="1">
    <source>
        <dbReference type="ARBA" id="ARBA00004447"/>
    </source>
</evidence>
<dbReference type="Proteomes" id="UP001642540">
    <property type="component" value="Unassembled WGS sequence"/>
</dbReference>
<comment type="caution">
    <text evidence="16">The sequence shown here is derived from an EMBL/GenBank/DDBJ whole genome shotgun (WGS) entry which is preliminary data.</text>
</comment>
<keyword evidence="8 12" id="KW-1133">Transmembrane helix</keyword>
<accession>A0ABP1PXS0</accession>
<reference evidence="16 17" key="1">
    <citation type="submission" date="2024-08" db="EMBL/GenBank/DDBJ databases">
        <authorList>
            <person name="Cucini C."/>
            <person name="Frati F."/>
        </authorList>
    </citation>
    <scope>NUCLEOTIDE SEQUENCE [LARGE SCALE GENOMIC DNA]</scope>
</reference>
<evidence type="ECO:0000256" key="9">
    <source>
        <dbReference type="ARBA" id="ARBA00023034"/>
    </source>
</evidence>
<dbReference type="EMBL" id="CAXLJM020000015">
    <property type="protein sequence ID" value="CAL8081805.1"/>
    <property type="molecule type" value="Genomic_DNA"/>
</dbReference>
<feature type="compositionally biased region" description="Polar residues" evidence="13">
    <location>
        <begin position="69"/>
        <end position="90"/>
    </location>
</feature>
<organism evidence="16 17">
    <name type="scientific">Orchesella dallaii</name>
    <dbReference type="NCBI Taxonomy" id="48710"/>
    <lineage>
        <taxon>Eukaryota</taxon>
        <taxon>Metazoa</taxon>
        <taxon>Ecdysozoa</taxon>
        <taxon>Arthropoda</taxon>
        <taxon>Hexapoda</taxon>
        <taxon>Collembola</taxon>
        <taxon>Entomobryomorpha</taxon>
        <taxon>Entomobryoidea</taxon>
        <taxon>Orchesellidae</taxon>
        <taxon>Orchesellinae</taxon>
        <taxon>Orchesella</taxon>
    </lineage>
</organism>
<dbReference type="SUPFAM" id="SSF53756">
    <property type="entry name" value="UDP-Glycosyltransferase/glycogen phosphorylase"/>
    <property type="match status" value="1"/>
</dbReference>
<keyword evidence="9 12" id="KW-0333">Golgi apparatus</keyword>
<evidence type="ECO:0000256" key="7">
    <source>
        <dbReference type="ARBA" id="ARBA00022968"/>
    </source>
</evidence>
<sequence>MLRKLRRLRVPVCFYTCCSLCAILLFVSFNEDVKNLIQQHSPNRVGPSGPQNFPQPFSSFSSAALHRSLPSSGNSRPLISSAPSGDASQDGNGGTHISELTQNHLQHHPERKQSHLPVVEANTYTEAHNDDEVIKKYITDNFVGHPPPKPQDAGAETREAQSTQQQEKQPKQNTIVISNLVKLAQQASSNPNVFNNLNSLTGDDTNALTRDDEFSQMFMEGQTTTVETDLSYPGGDATTQIRKRERQWFMSGGDYFPTPPGGLTSLFYPSASWLASKPSSLDYANLWYDNSVGSDRVIDQLMFAIDDPINYANISWGFEGPTATTVKPSASALSSTIEPEAHRNIKVSKVKKVDLSPANVAHQFHGANTHQVPAKFNTALLKGGRNMAAESISTLRDPRLGKIKTILLYYGLGMSWGSHITNGRQVFLQQKCPINACRLTGNRAQLSKADIVVFKDVFMHPKIRRPPGQLWIMYMLECPLNTQNFLEKNAFNLTATYRHDSDIVTPYEKWVYFDDTVRSLPQAINYAEGKTKKVAWFVSNCVAKNNRLEYARELAKYIEVDIYGACGSHTCSRANAKQCFEMLSKNYKFYLAFENSNCRDYVSEKFFVNGLGNNVLPIVMGAHPDDYKRVAPDRSYIHVDDFSSPKELAQYLHELDTNDDLYNEYFKWKGTGEFINTHFFCRLCAMAHYSAKTPRKPSHYEDFNRWWRGPHVCTRQSWRSTPDIFAQENYDSIISNNQI</sequence>
<feature type="domain" description="Fucosyltransferase N-terminal" evidence="15">
    <location>
        <begin position="405"/>
        <end position="507"/>
    </location>
</feature>
<evidence type="ECO:0000256" key="6">
    <source>
        <dbReference type="ARBA" id="ARBA00022692"/>
    </source>
</evidence>
<evidence type="ECO:0000259" key="14">
    <source>
        <dbReference type="Pfam" id="PF00852"/>
    </source>
</evidence>
<feature type="region of interest" description="Disordered" evidence="13">
    <location>
        <begin position="140"/>
        <end position="171"/>
    </location>
</feature>
<dbReference type="Gene3D" id="3.40.50.11660">
    <property type="entry name" value="Glycosyl transferase family 10, C-terminal domain"/>
    <property type="match status" value="1"/>
</dbReference>
<keyword evidence="11" id="KW-0325">Glycoprotein</keyword>
<dbReference type="InterPro" id="IPR031481">
    <property type="entry name" value="Glyco_tran_10_N"/>
</dbReference>
<evidence type="ECO:0000256" key="11">
    <source>
        <dbReference type="ARBA" id="ARBA00023180"/>
    </source>
</evidence>
<name>A0ABP1PXS0_9HEXA</name>
<gene>
    <name evidence="16" type="ORF">ODALV1_LOCUS5027</name>
</gene>
<dbReference type="InterPro" id="IPR055270">
    <property type="entry name" value="Glyco_tran_10_C"/>
</dbReference>
<keyword evidence="17" id="KW-1185">Reference proteome</keyword>
<dbReference type="PANTHER" id="PTHR48438:SF1">
    <property type="entry name" value="ALPHA-(1,3)-FUCOSYLTRANSFERASE C-RELATED"/>
    <property type="match status" value="1"/>
</dbReference>
<evidence type="ECO:0000256" key="13">
    <source>
        <dbReference type="SAM" id="MobiDB-lite"/>
    </source>
</evidence>
<comment type="similarity">
    <text evidence="3 12">Belongs to the glycosyltransferase 10 family.</text>
</comment>
<dbReference type="EC" id="2.4.1.-" evidence="12"/>
<comment type="pathway">
    <text evidence="2">Protein modification; protein glycosylation.</text>
</comment>
<evidence type="ECO:0000313" key="16">
    <source>
        <dbReference type="EMBL" id="CAL8081805.1"/>
    </source>
</evidence>
<evidence type="ECO:0000313" key="17">
    <source>
        <dbReference type="Proteomes" id="UP001642540"/>
    </source>
</evidence>
<protein>
    <recommendedName>
        <fullName evidence="12">Fucosyltransferase</fullName>
        <ecNumber evidence="12">2.4.1.-</ecNumber>
    </recommendedName>
</protein>
<dbReference type="InterPro" id="IPR001503">
    <property type="entry name" value="Glyco_trans_10"/>
</dbReference>
<feature type="region of interest" description="Disordered" evidence="13">
    <location>
        <begin position="64"/>
        <end position="97"/>
    </location>
</feature>
<keyword evidence="10 12" id="KW-0472">Membrane</keyword>
<feature type="transmembrane region" description="Helical" evidence="12">
    <location>
        <begin position="12"/>
        <end position="29"/>
    </location>
</feature>
<proteinExistence type="inferred from homology"/>
<keyword evidence="6 12" id="KW-0812">Transmembrane</keyword>
<dbReference type="InterPro" id="IPR038577">
    <property type="entry name" value="GT10-like_C_sf"/>
</dbReference>
<evidence type="ECO:0000256" key="5">
    <source>
        <dbReference type="ARBA" id="ARBA00022679"/>
    </source>
</evidence>
<evidence type="ECO:0000256" key="3">
    <source>
        <dbReference type="ARBA" id="ARBA00008919"/>
    </source>
</evidence>
<dbReference type="PANTHER" id="PTHR48438">
    <property type="entry name" value="ALPHA-(1,3)-FUCOSYLTRANSFERASE C-RELATED"/>
    <property type="match status" value="1"/>
</dbReference>
<dbReference type="Pfam" id="PF17039">
    <property type="entry name" value="Glyco_tran_10_N"/>
    <property type="match status" value="1"/>
</dbReference>
<evidence type="ECO:0000256" key="8">
    <source>
        <dbReference type="ARBA" id="ARBA00022989"/>
    </source>
</evidence>
<keyword evidence="7" id="KW-0735">Signal-anchor</keyword>
<comment type="subcellular location">
    <subcellularLocation>
        <location evidence="1 12">Golgi apparatus</location>
        <location evidence="1 12">Golgi stack membrane</location>
        <topology evidence="1 12">Single-pass type II membrane protein</topology>
    </subcellularLocation>
</comment>
<evidence type="ECO:0000256" key="10">
    <source>
        <dbReference type="ARBA" id="ARBA00023136"/>
    </source>
</evidence>
<feature type="domain" description="Fucosyltransferase C-terminal" evidence="14">
    <location>
        <begin position="528"/>
        <end position="706"/>
    </location>
</feature>